<evidence type="ECO:0000313" key="2">
    <source>
        <dbReference type="EMBL" id="KKN25248.1"/>
    </source>
</evidence>
<organism evidence="2">
    <name type="scientific">marine sediment metagenome</name>
    <dbReference type="NCBI Taxonomy" id="412755"/>
    <lineage>
        <taxon>unclassified sequences</taxon>
        <taxon>metagenomes</taxon>
        <taxon>ecological metagenomes</taxon>
    </lineage>
</organism>
<reference evidence="2" key="1">
    <citation type="journal article" date="2015" name="Nature">
        <title>Complex archaea that bridge the gap between prokaryotes and eukaryotes.</title>
        <authorList>
            <person name="Spang A."/>
            <person name="Saw J.H."/>
            <person name="Jorgensen S.L."/>
            <person name="Zaremba-Niedzwiedzka K."/>
            <person name="Martijn J."/>
            <person name="Lind A.E."/>
            <person name="van Eijk R."/>
            <person name="Schleper C."/>
            <person name="Guy L."/>
            <person name="Ettema T.J."/>
        </authorList>
    </citation>
    <scope>NUCLEOTIDE SEQUENCE</scope>
</reference>
<gene>
    <name evidence="2" type="ORF">LCGC14_0886710</name>
</gene>
<feature type="transmembrane region" description="Helical" evidence="1">
    <location>
        <begin position="2057"/>
        <end position="2081"/>
    </location>
</feature>
<keyword evidence="1" id="KW-1133">Transmembrane helix</keyword>
<protein>
    <submittedName>
        <fullName evidence="2">Uncharacterized protein</fullName>
    </submittedName>
</protein>
<accession>A0A0F9S796</accession>
<feature type="non-terminal residue" evidence="2">
    <location>
        <position position="1"/>
    </location>
</feature>
<keyword evidence="1" id="KW-0812">Transmembrane</keyword>
<keyword evidence="1" id="KW-0472">Membrane</keyword>
<proteinExistence type="predicted"/>
<comment type="caution">
    <text evidence="2">The sequence shown here is derived from an EMBL/GenBank/DDBJ whole genome shotgun (WGS) entry which is preliminary data.</text>
</comment>
<sequence>TFTENIKNYLDIGENFTILYDYKTIGGLLDTKHLFIEIQPYHMQFYNNYYPFSGTSIVSPLYYNLSANYQYQMALNYRLQERSIINYEFTIEDVQIITRGAGYGYTFRYFTEFDLDLDNLPATYKDSDNAPMAVAYFINTTDSQVYIGRQHINLDLQNNKLIINITDENKDQGLDLNCRVYVSFYANLHNKYQYYHSLTVDLTNDQITLLNWTTTQSPENTLMANYESSHYIYDIDPYEKLNKGKVQQIFAILNTTNSLIHYVTEDLNDATDGWNSFDTLIMKMGFLNPDVLDYLNISFYYNLTPGQDELIGWTKVSLDMFEDDSGTMYISLPLSSDWDKFTIANDAKIMFTPVFNNATEFNGDFYGLGLPTIQTIEWNSDTVINGMLNIDLLRKIFSENQSVIVLNDMFEPIYEITSEDIDTRIEEYEIYDNRRNYEVEYNNISLPESYLDSNDNLMYMKDGDILYIKYNATLLPSIGFTVDEMVLQRAPFIKNYDTELFDVPFAEISLLGIYDDENTYTLDDIYENRDKLVAWEDTLDLTPFESEFYDTYQQKVFNISFDDIYTNFKVQDGEGIEHSYITDILITSNDPRYEIVVDSFFIFEFDYNSTLYDSEIFDMYPNNHMEEFYYGDFSDIYSELRVLDASEFMPLYSGDHNINESLYFDAFDSDGNYYYFNSHLFAQNTSAGIYDITFNPEYSEEYYLRYQDSQGTQALADLYEYYIPHIANFSYLYISWADANAWKEWRTIATPNINISTMGLTFEWYNDTLEEYESIEYNQTLSEFESRNIAVETIYPFNSTGNDDIFNLSQSYSSAQNLDIMMIKGYYFNESHIDFDPSISNFKYNFKTLEILAPNGKNLYNFEKIVVYINFTEGAYSDYTQFRLLDNSIANHPEAPTWTKNDTLYIDYEYNDIDYFLLMEEYTVGSEDSMFELFNYTRNDRFVVQNPVDLTYSLEMGNRYVDFQNFTRENDPKTVLEFLDFDEDGTHELVVQKDDITMNGIFDSFKYGFVNPAGEISFHTLIQVATSSRTQTDKKSDIRETEPFTVEIPNEKLFGTTTRTITTNSTITSRITKRTTMIQKDVDYDGYLDEEITFEEAYYSTETIAHIEEVTKIDYYTKTYDFYGVFSINANLGSGTLTEYRNSTYYSFDATASYMFRDFENNELVSTRYYDDVFPNQLSELYNMDNNLLTITNDNNDSDPSNDITAQAPALETILSFAHPEDGVSAIYDRRIVINSPPVADNILAVEKEVIIPGTYNDASGIYDYMTEQQVTLKVIEVIPPKGVYYDNKEGYNPQKYQGEDYAYYYFDEDGDGQATTIYLVDESGEVKGIGFDYDGNAYFEPFKTILTEEHIIKSVPTISEGKIDILLEFVGNEYIDYQTEDAHDGMFMQPVFRDSLFDIWKSQYTAGSTKLIKEIMKLTSDQFISSLTFTKVAGDIAFQVTAQVAAFIGGKIGAAALSWIPGVGTVIGFAVGYFFTYVIVNAINANEKAKEMSNYLRAQTTHNPSYDGEKTLSAQWWDDEYFGDIMPNTLQGSPRGIYTEVKAETNKYSYEGQIILAPRGVEKTTNFGMNIKRLVLDYSQQTRSYFNYSDIKAMTKITRVVSLGGISVPIESPRDSDMLYMSNSIMFVEDSVFDATYANRNKANIKNQDLEVGSYDQVIPYMTGVVPTLQFADSNGGYALPEFYLEYPIFVSTEDYDSVKDEFHHIYKVYDGSSDTLQLIPEKFMETRTLMSDIVGVSAYYVDTLYKDIHFWDYSLDPNIEDKMIEFNPLTGQLIVSTAASEFFNTYMGVHKEAHKDIVGYDGYIVIDVQIEKYRDITTTEDETLHSVVISKEKAHMIATTQSAHASIMDYIYQYNIAKKTQEKLSEIAYTAFVTAISTVISTALTWGAGSIYKKALMKSGQHGAFTAISAKLGSKVAQEFADKGAKLVLEEVTRSASLMVARLGLAIISETLEEIYVDPWIEAFVSKKVRDMGGNAWEQAFWSSFAESGRESFGSSVVSVMKSAASFSTDIQHQQALDSEVNMMNEMNAQQEAVIQDAQKQESLKDQRKELRNSIFSTLIMFGGVALGGIFGSVGLGGFSNMLIAGSVGFDLTLTGREIVEDTLKYKKSKTVGKIDVNLDTSDAWKSRIVRDVEREVEVSTLSDTHKKYLIIDEMLESTEAMRQYRQEERNFMNFYKMVATRSTSLNPLHLQDNNAPPDAGAAKQKAIVEVWTGLVNKMKSFLTENRMITDNTQAAIGLFFDMNSGYLTRVKALLKENSLSPAPLVNMYYKIADSVDAPLLKSESFISLKKGFEVLIRFTENVIPPAFVNLKQTGQKELWSDIINIFETELNARVRPAALSYILYGDSGKIGNLVDKEPIRSLPKIYNLYARIRDLKPSNIFRARSGQAQPSSKQRSSIIALLDMPSEKSLDNIIKKASDRLFEYVTDYHYDNYKSESGFTPTDFRPEFDLFCRLYHVAYHMEGGNKYINNDKFAEYWGTRALKRSAGQLDFNSLYTDQQSYNYLLGKVKKLEGSLSNKLYSDIHSFVKDTYTSLRVIKTRRLSEISAPFLINNKHIKQNIYQIKKNVPNLIDHLTYISDMGGVTPTHIKQGGFERISSFNYQLTGFSLMSMRSIKASFIRRFMKKRVKLSLSGDTGLDPMISKLISLAQNDKHKDILAHGGASHKDVQLLNLKSNPYALVTELPVYFKYNGKMLAGHIDILLIKDGILYVADYKPDQSPSVDSSNHKSFINSVPQLSAYAIVLGSLLGIKEVRCITFNNEGAWEFNPDESLGMINDFLGSQGKLDQATWNNFLTV</sequence>
<evidence type="ECO:0000256" key="1">
    <source>
        <dbReference type="SAM" id="Phobius"/>
    </source>
</evidence>
<name>A0A0F9S796_9ZZZZ</name>
<feature type="transmembrane region" description="Helical" evidence="1">
    <location>
        <begin position="1869"/>
        <end position="1890"/>
    </location>
</feature>
<dbReference type="EMBL" id="LAZR01002817">
    <property type="protein sequence ID" value="KKN25248.1"/>
    <property type="molecule type" value="Genomic_DNA"/>
</dbReference>